<feature type="compositionally biased region" description="Basic and acidic residues" evidence="1">
    <location>
        <begin position="77"/>
        <end position="92"/>
    </location>
</feature>
<reference evidence="3" key="1">
    <citation type="submission" date="2018-03" db="EMBL/GenBank/DDBJ databases">
        <title>The relapsing fever spirochete Borrelia turicatae persists in the highly oxidative environment of its soft-bodied tick vector.</title>
        <authorList>
            <person name="Bourret T.J."/>
            <person name="Boyle W.K."/>
            <person name="Valenzuela J.G."/>
            <person name="Oliveira F."/>
            <person name="Lopez J.E."/>
        </authorList>
    </citation>
    <scope>NUCLEOTIDE SEQUENCE</scope>
    <source>
        <strain evidence="3">Kansas strain/isolate</strain>
        <tissue evidence="3">Salivary glands</tissue>
    </source>
</reference>
<feature type="compositionally biased region" description="Polar residues" evidence="1">
    <location>
        <begin position="93"/>
        <end position="113"/>
    </location>
</feature>
<evidence type="ECO:0000313" key="3">
    <source>
        <dbReference type="EMBL" id="MBY10680.1"/>
    </source>
</evidence>
<dbReference type="EMBL" id="GGLE01006554">
    <property type="protein sequence ID" value="MBY10680.1"/>
    <property type="molecule type" value="Transcribed_RNA"/>
</dbReference>
<protein>
    <submittedName>
        <fullName evidence="3">Putative conserved plasma membrane protein</fullName>
    </submittedName>
</protein>
<feature type="transmembrane region" description="Helical" evidence="2">
    <location>
        <begin position="177"/>
        <end position="200"/>
    </location>
</feature>
<feature type="compositionally biased region" description="Polar residues" evidence="1">
    <location>
        <begin position="22"/>
        <end position="32"/>
    </location>
</feature>
<dbReference type="PANTHER" id="PTHR31777:SF0">
    <property type="entry name" value="TRANSMEMBRANE PROTEIN 169"/>
    <property type="match status" value="1"/>
</dbReference>
<accession>A0A2R5LMC7</accession>
<dbReference type="PANTHER" id="PTHR31777">
    <property type="entry name" value="TRANSMEMBRANE PROTEIN 169"/>
    <property type="match status" value="1"/>
</dbReference>
<dbReference type="Pfam" id="PF15052">
    <property type="entry name" value="TMEM169"/>
    <property type="match status" value="1"/>
</dbReference>
<name>A0A2R5LMC7_9ACAR</name>
<keyword evidence="2" id="KW-0472">Membrane</keyword>
<evidence type="ECO:0000256" key="1">
    <source>
        <dbReference type="SAM" id="MobiDB-lite"/>
    </source>
</evidence>
<organism evidence="3">
    <name type="scientific">Ornithodoros turicata</name>
    <dbReference type="NCBI Taxonomy" id="34597"/>
    <lineage>
        <taxon>Eukaryota</taxon>
        <taxon>Metazoa</taxon>
        <taxon>Ecdysozoa</taxon>
        <taxon>Arthropoda</taxon>
        <taxon>Chelicerata</taxon>
        <taxon>Arachnida</taxon>
        <taxon>Acari</taxon>
        <taxon>Parasitiformes</taxon>
        <taxon>Ixodida</taxon>
        <taxon>Ixodoidea</taxon>
        <taxon>Argasidae</taxon>
        <taxon>Ornithodorinae</taxon>
        <taxon>Ornithodoros</taxon>
    </lineage>
</organism>
<feature type="transmembrane region" description="Helical" evidence="2">
    <location>
        <begin position="221"/>
        <end position="247"/>
    </location>
</feature>
<proteinExistence type="predicted"/>
<evidence type="ECO:0000256" key="2">
    <source>
        <dbReference type="SAM" id="Phobius"/>
    </source>
</evidence>
<keyword evidence="2" id="KW-0812">Transmembrane</keyword>
<sequence>MTDIERPGSVPHRNRYPKSSLKYASQMNQSPLSDGHSMRPIMSSNGVGTPEKSPENERPPERSERKTSVEFQLDQVPEIREPDQWTTDRSHTLDNGSTDGELSSINEKSSLNSHLERGDQYVTMTGTIRRGRKQSTTIDMKVNISREELDEIESSIKEQNAKDETDCFFGANKGPHVFLLSIALIPVVFVVSAAQSFYYGTMTWYNVLIVLSEKRTIFHKVFLSPFWIIFYPFLILPATVGLGLYAAGVQISWEYTTWKQEIQDWEKGFYGWLCCFLHLEECSPYEVVVLTDAQPATESGKPKDNDDTPL</sequence>
<feature type="compositionally biased region" description="Basic and acidic residues" evidence="1">
    <location>
        <begin position="52"/>
        <end position="68"/>
    </location>
</feature>
<keyword evidence="2" id="KW-1133">Transmembrane helix</keyword>
<feature type="region of interest" description="Disordered" evidence="1">
    <location>
        <begin position="1"/>
        <end position="117"/>
    </location>
</feature>
<dbReference type="AlphaFoldDB" id="A0A2R5LMC7"/>
<dbReference type="InterPro" id="IPR029386">
    <property type="entry name" value="TMEM169"/>
</dbReference>